<reference evidence="6" key="1">
    <citation type="submission" date="2020-08" db="EMBL/GenBank/DDBJ databases">
        <title>Multicomponent nature underlies the extraordinary mechanical properties of spider dragline silk.</title>
        <authorList>
            <person name="Kono N."/>
            <person name="Nakamura H."/>
            <person name="Mori M."/>
            <person name="Yoshida Y."/>
            <person name="Ohtoshi R."/>
            <person name="Malay A.D."/>
            <person name="Moran D.A.P."/>
            <person name="Tomita M."/>
            <person name="Numata K."/>
            <person name="Arakawa K."/>
        </authorList>
    </citation>
    <scope>NUCLEOTIDE SEQUENCE</scope>
</reference>
<feature type="compositionally biased region" description="Polar residues" evidence="4">
    <location>
        <begin position="185"/>
        <end position="205"/>
    </location>
</feature>
<dbReference type="GO" id="GO:0036297">
    <property type="term" value="P:interstrand cross-link repair"/>
    <property type="evidence" value="ECO:0007669"/>
    <property type="project" value="InterPro"/>
</dbReference>
<dbReference type="GO" id="GO:0016567">
    <property type="term" value="P:protein ubiquitination"/>
    <property type="evidence" value="ECO:0007669"/>
    <property type="project" value="InterPro"/>
</dbReference>
<keyword evidence="2" id="KW-0862">Zinc</keyword>
<organism evidence="6 7">
    <name type="scientific">Trichonephila inaurata madagascariensis</name>
    <dbReference type="NCBI Taxonomy" id="2747483"/>
    <lineage>
        <taxon>Eukaryota</taxon>
        <taxon>Metazoa</taxon>
        <taxon>Ecdysozoa</taxon>
        <taxon>Arthropoda</taxon>
        <taxon>Chelicerata</taxon>
        <taxon>Arachnida</taxon>
        <taxon>Araneae</taxon>
        <taxon>Araneomorphae</taxon>
        <taxon>Entelegynae</taxon>
        <taxon>Araneoidea</taxon>
        <taxon>Nephilidae</taxon>
        <taxon>Trichonephila</taxon>
        <taxon>Trichonephila inaurata</taxon>
    </lineage>
</organism>
<keyword evidence="1 3" id="KW-0479">Metal-binding</keyword>
<dbReference type="InterPro" id="IPR013083">
    <property type="entry name" value="Znf_RING/FYVE/PHD"/>
</dbReference>
<evidence type="ECO:0000256" key="2">
    <source>
        <dbReference type="ARBA" id="ARBA00022833"/>
    </source>
</evidence>
<dbReference type="SUPFAM" id="SSF57850">
    <property type="entry name" value="RING/U-box"/>
    <property type="match status" value="1"/>
</dbReference>
<proteinExistence type="predicted"/>
<dbReference type="PANTHER" id="PTHR16047">
    <property type="entry name" value="RFWD3 PROTEIN"/>
    <property type="match status" value="1"/>
</dbReference>
<dbReference type="EMBL" id="BMAV01022515">
    <property type="protein sequence ID" value="GFY77569.1"/>
    <property type="molecule type" value="Genomic_DNA"/>
</dbReference>
<evidence type="ECO:0000259" key="5">
    <source>
        <dbReference type="PROSITE" id="PS50089"/>
    </source>
</evidence>
<comment type="caution">
    <text evidence="6">The sequence shown here is derived from an EMBL/GenBank/DDBJ whole genome shotgun (WGS) entry which is preliminary data.</text>
</comment>
<accession>A0A8X7CLN0</accession>
<dbReference type="Gene3D" id="1.10.287.1490">
    <property type="match status" value="1"/>
</dbReference>
<evidence type="ECO:0000256" key="3">
    <source>
        <dbReference type="PROSITE-ProRule" id="PRU00175"/>
    </source>
</evidence>
<dbReference type="AlphaFoldDB" id="A0A8X7CLN0"/>
<feature type="domain" description="RING-type" evidence="5">
    <location>
        <begin position="3"/>
        <end position="44"/>
    </location>
</feature>
<dbReference type="OrthoDB" id="1714475at2759"/>
<keyword evidence="1 3" id="KW-0863">Zinc-finger</keyword>
<keyword evidence="7" id="KW-1185">Reference proteome</keyword>
<sequence>MPCAICTDRFDSVLDIARTKCGHVFHSDCVSKWVAHSRTCPECRGSVFLSDLLDLLINFASNADAVRLKRHMSEVKREFDAKNEAVIYAKDKIKELQLHLIFKNLDISKTQEHIKGLELEYALVRAKVGLRSLPSLVSEVQRLKQENRRLTEELNSIQTMKSSQKDEVPPMKKRRVESDEEVEGKSTSSVNPSKLSTSSVQSSPAAKNVIQPADSCNHHGGKCACQPSTISEK</sequence>
<name>A0A8X7CLN0_9ARAC</name>
<evidence type="ECO:0000313" key="7">
    <source>
        <dbReference type="Proteomes" id="UP000886998"/>
    </source>
</evidence>
<dbReference type="GO" id="GO:0008270">
    <property type="term" value="F:zinc ion binding"/>
    <property type="evidence" value="ECO:0007669"/>
    <property type="project" value="UniProtKB-KW"/>
</dbReference>
<dbReference type="GO" id="GO:0004842">
    <property type="term" value="F:ubiquitin-protein transferase activity"/>
    <property type="evidence" value="ECO:0007669"/>
    <property type="project" value="InterPro"/>
</dbReference>
<dbReference type="PROSITE" id="PS50089">
    <property type="entry name" value="ZF_RING_2"/>
    <property type="match status" value="1"/>
</dbReference>
<protein>
    <submittedName>
        <fullName evidence="6">E3 ubiquitin-protein ligase TRAIP</fullName>
    </submittedName>
</protein>
<feature type="region of interest" description="Disordered" evidence="4">
    <location>
        <begin position="158"/>
        <end position="233"/>
    </location>
</feature>
<gene>
    <name evidence="6" type="primary">Traip</name>
    <name evidence="6" type="ORF">TNIN_300801</name>
</gene>
<evidence type="ECO:0000256" key="4">
    <source>
        <dbReference type="SAM" id="MobiDB-lite"/>
    </source>
</evidence>
<dbReference type="PANTHER" id="PTHR16047:SF7">
    <property type="entry name" value="E3 UBIQUITIN-PROTEIN LIGASE RFWD3"/>
    <property type="match status" value="1"/>
</dbReference>
<dbReference type="Proteomes" id="UP000886998">
    <property type="component" value="Unassembled WGS sequence"/>
</dbReference>
<evidence type="ECO:0000256" key="1">
    <source>
        <dbReference type="ARBA" id="ARBA00022771"/>
    </source>
</evidence>
<dbReference type="SMART" id="SM00184">
    <property type="entry name" value="RING"/>
    <property type="match status" value="1"/>
</dbReference>
<dbReference type="InterPro" id="IPR001841">
    <property type="entry name" value="Znf_RING"/>
</dbReference>
<dbReference type="GO" id="GO:0005634">
    <property type="term" value="C:nucleus"/>
    <property type="evidence" value="ECO:0007669"/>
    <property type="project" value="InterPro"/>
</dbReference>
<dbReference type="Gene3D" id="3.30.40.10">
    <property type="entry name" value="Zinc/RING finger domain, C3HC4 (zinc finger)"/>
    <property type="match status" value="1"/>
</dbReference>
<dbReference type="Pfam" id="PF13639">
    <property type="entry name" value="zf-RING_2"/>
    <property type="match status" value="1"/>
</dbReference>
<evidence type="ECO:0000313" key="6">
    <source>
        <dbReference type="EMBL" id="GFY77569.1"/>
    </source>
</evidence>
<dbReference type="InterPro" id="IPR037381">
    <property type="entry name" value="RFWD3"/>
</dbReference>